<dbReference type="Proteomes" id="UP001195914">
    <property type="component" value="Unassembled WGS sequence"/>
</dbReference>
<reference evidence="1" key="2">
    <citation type="submission" date="2021-05" db="EMBL/GenBank/DDBJ databases">
        <authorList>
            <person name="Pain A."/>
        </authorList>
    </citation>
    <scope>NUCLEOTIDE SEQUENCE</scope>
    <source>
        <strain evidence="1">1802A</strain>
    </source>
</reference>
<organism evidence="1 2">
    <name type="scientific">Babesia divergens</name>
    <dbReference type="NCBI Taxonomy" id="32595"/>
    <lineage>
        <taxon>Eukaryota</taxon>
        <taxon>Sar</taxon>
        <taxon>Alveolata</taxon>
        <taxon>Apicomplexa</taxon>
        <taxon>Aconoidasida</taxon>
        <taxon>Piroplasmida</taxon>
        <taxon>Babesiidae</taxon>
        <taxon>Babesia</taxon>
    </lineage>
</organism>
<name>A0AAD9LE81_BABDI</name>
<dbReference type="EMBL" id="JAHBMH010000073">
    <property type="protein sequence ID" value="KAK1933203.1"/>
    <property type="molecule type" value="Genomic_DNA"/>
</dbReference>
<gene>
    <name evidence="1" type="ORF">X943_002664</name>
</gene>
<sequence>MSHMRQWLFLPKRGMHHMRGAPLHSKSTGDHTTYQHVKPGAKHSIKRLEDNLKWLNNARHVKQYVAKEGNISLCNKLDVLAHMEKCPVNAPNEKAVLYIARTVSVLGQLLPLISETDVDFRQNYVMGTPFIQYVITLMGNYHHLLSKDMLINSLEFLSSLSSPALCDLMKDLLKTLRQMPHTLGICLDHCRNLLLLLHNTGCGPISYDIHALATEVIFDSIVAGIDIKQISTSLSILHVLRQQSPDDAHLGELTALYLNEVKNDIFGLDSATLLNILQFIYRCAYTDDVLYTTTMESLLYKYELLTLDEKSTLVLLLPFLKHMCLMRTPNISTNIYSEECQMLNAMLRREFENIIMQMQFDDMVTHCLALSLMFKQSGVIRKLLLRSIDSNFVESMDGQGFLKLLSCCNTLHITSSCIEVSRLLSKSAHKLLDCNGPDALFGFKSLSQITARRHRKYLVPFVENVLLKNKDDCASIIECLHVYASLNMQRINSQVLKSGFDLLFPHLINRIDAPKDTSVVDILKTHSPGCVGRALDAFPKGIPNDTTCMVIQPSTATTHISTGSPEGERIVRLENGSTVLYIPASETIAHAIPLRGLCKLLECLTKLELGLESLVPLFSLLQTSILAKVKYNSSVKFSEISVVLKCLTESRIVYADLADTILDRVYHCPELLEDPASASIILQFIEFTNHKDYSSKLSKPLFEFCLRKPTAELMEVLEYQRYKRPEFYASYMDLLRPSPLEIPDGFGGVVKHGALMSQDYGTLLSVRRLSRPPGGKRQHILSQWLSDQPEWQGFEEYYKIGNLILDLFHPKHRLAVLILRSQDCYGGFKSDNRLYFAVYRAKVHLKGRMWLICQILRLQGVRVLLIPEHAITNDNILENSLSQVIDV</sequence>
<proteinExistence type="predicted"/>
<evidence type="ECO:0000313" key="2">
    <source>
        <dbReference type="Proteomes" id="UP001195914"/>
    </source>
</evidence>
<dbReference type="AlphaFoldDB" id="A0AAD9LE81"/>
<evidence type="ECO:0008006" key="3">
    <source>
        <dbReference type="Google" id="ProtNLM"/>
    </source>
</evidence>
<protein>
    <recommendedName>
        <fullName evidence="3">RAP domain-containing protein</fullName>
    </recommendedName>
</protein>
<keyword evidence="2" id="KW-1185">Reference proteome</keyword>
<accession>A0AAD9LE81</accession>
<comment type="caution">
    <text evidence="1">The sequence shown here is derived from an EMBL/GenBank/DDBJ whole genome shotgun (WGS) entry which is preliminary data.</text>
</comment>
<reference evidence="1" key="1">
    <citation type="journal article" date="2014" name="Nucleic Acids Res.">
        <title>The evolutionary dynamics of variant antigen genes in Babesia reveal a history of genomic innovation underlying host-parasite interaction.</title>
        <authorList>
            <person name="Jackson A.P."/>
            <person name="Otto T.D."/>
            <person name="Darby A."/>
            <person name="Ramaprasad A."/>
            <person name="Xia D."/>
            <person name="Echaide I.E."/>
            <person name="Farber M."/>
            <person name="Gahlot S."/>
            <person name="Gamble J."/>
            <person name="Gupta D."/>
            <person name="Gupta Y."/>
            <person name="Jackson L."/>
            <person name="Malandrin L."/>
            <person name="Malas T.B."/>
            <person name="Moussa E."/>
            <person name="Nair M."/>
            <person name="Reid A.J."/>
            <person name="Sanders M."/>
            <person name="Sharma J."/>
            <person name="Tracey A."/>
            <person name="Quail M.A."/>
            <person name="Weir W."/>
            <person name="Wastling J.M."/>
            <person name="Hall N."/>
            <person name="Willadsen P."/>
            <person name="Lingelbach K."/>
            <person name="Shiels B."/>
            <person name="Tait A."/>
            <person name="Berriman M."/>
            <person name="Allred D.R."/>
            <person name="Pain A."/>
        </authorList>
    </citation>
    <scope>NUCLEOTIDE SEQUENCE</scope>
    <source>
        <strain evidence="1">1802A</strain>
    </source>
</reference>
<evidence type="ECO:0000313" key="1">
    <source>
        <dbReference type="EMBL" id="KAK1933203.1"/>
    </source>
</evidence>